<dbReference type="EMBL" id="MU032344">
    <property type="protein sequence ID" value="KAF3769895.1"/>
    <property type="molecule type" value="Genomic_DNA"/>
</dbReference>
<gene>
    <name evidence="1" type="ORF">M406DRAFT_53602</name>
</gene>
<comment type="caution">
    <text evidence="1">The sequence shown here is derived from an EMBL/GenBank/DDBJ whole genome shotgun (WGS) entry which is preliminary data.</text>
</comment>
<dbReference type="RefSeq" id="XP_040780856.1">
    <property type="nucleotide sequence ID" value="XM_040924524.1"/>
</dbReference>
<dbReference type="Proteomes" id="UP000803844">
    <property type="component" value="Unassembled WGS sequence"/>
</dbReference>
<proteinExistence type="predicted"/>
<accession>A0A9P5CU89</accession>
<dbReference type="AlphaFoldDB" id="A0A9P5CU89"/>
<name>A0A9P5CU89_CRYP1</name>
<organism evidence="1 2">
    <name type="scientific">Cryphonectria parasitica (strain ATCC 38755 / EP155)</name>
    <dbReference type="NCBI Taxonomy" id="660469"/>
    <lineage>
        <taxon>Eukaryota</taxon>
        <taxon>Fungi</taxon>
        <taxon>Dikarya</taxon>
        <taxon>Ascomycota</taxon>
        <taxon>Pezizomycotina</taxon>
        <taxon>Sordariomycetes</taxon>
        <taxon>Sordariomycetidae</taxon>
        <taxon>Diaporthales</taxon>
        <taxon>Cryphonectriaceae</taxon>
        <taxon>Cryphonectria-Endothia species complex</taxon>
        <taxon>Cryphonectria</taxon>
    </lineage>
</organism>
<evidence type="ECO:0000313" key="1">
    <source>
        <dbReference type="EMBL" id="KAF3769895.1"/>
    </source>
</evidence>
<keyword evidence="2" id="KW-1185">Reference proteome</keyword>
<dbReference type="GeneID" id="63841653"/>
<reference evidence="1" key="1">
    <citation type="journal article" date="2020" name="Phytopathology">
        <title>Genome sequence of the chestnut blight fungus Cryphonectria parasitica EP155: A fundamental resource for an archetypical invasive plant pathogen.</title>
        <authorList>
            <person name="Crouch J.A."/>
            <person name="Dawe A."/>
            <person name="Aerts A."/>
            <person name="Barry K."/>
            <person name="Churchill A.C.L."/>
            <person name="Grimwood J."/>
            <person name="Hillman B."/>
            <person name="Milgroom M.G."/>
            <person name="Pangilinan J."/>
            <person name="Smith M."/>
            <person name="Salamov A."/>
            <person name="Schmutz J."/>
            <person name="Yadav J."/>
            <person name="Grigoriev I.V."/>
            <person name="Nuss D."/>
        </authorList>
    </citation>
    <scope>NUCLEOTIDE SEQUENCE</scope>
    <source>
        <strain evidence="1">EP155</strain>
    </source>
</reference>
<protein>
    <submittedName>
        <fullName evidence="1">Uncharacterized protein</fullName>
    </submittedName>
</protein>
<sequence>MGHGTGYYRRPYFREWKRHCVEAQKAGRGVSLPHNGKRTFVMTGRSDKIQPHKSSKRQGFLGMIIYTCPQR</sequence>
<evidence type="ECO:0000313" key="2">
    <source>
        <dbReference type="Proteomes" id="UP000803844"/>
    </source>
</evidence>